<accession>A0AAN8TQI9</accession>
<evidence type="ECO:0000313" key="2">
    <source>
        <dbReference type="Proteomes" id="UP001371456"/>
    </source>
</evidence>
<proteinExistence type="predicted"/>
<dbReference type="Proteomes" id="UP001371456">
    <property type="component" value="Unassembled WGS sequence"/>
</dbReference>
<sequence length="128" mass="14620">MASVMMVNEMLKHGFEPGKGLGIFLQGRAYPMYPRKSFSTFGLGYKPTIEDKMKAKKHKRKVWSLTKPIPPINKSFIKTYIEDSPELPLPKPVLAANKELINCFQFIGPNVQLNNWEATPIPIKNESW</sequence>
<keyword evidence="2" id="KW-1185">Reference proteome</keyword>
<dbReference type="EMBL" id="JBANQN010000005">
    <property type="protein sequence ID" value="KAK6789751.1"/>
    <property type="molecule type" value="Genomic_DNA"/>
</dbReference>
<dbReference type="AlphaFoldDB" id="A0AAN8TQI9"/>
<name>A0AAN8TQI9_SOLBU</name>
<evidence type="ECO:0000313" key="1">
    <source>
        <dbReference type="EMBL" id="KAK6789751.1"/>
    </source>
</evidence>
<organism evidence="1 2">
    <name type="scientific">Solanum bulbocastanum</name>
    <name type="common">Wild potato</name>
    <dbReference type="NCBI Taxonomy" id="147425"/>
    <lineage>
        <taxon>Eukaryota</taxon>
        <taxon>Viridiplantae</taxon>
        <taxon>Streptophyta</taxon>
        <taxon>Embryophyta</taxon>
        <taxon>Tracheophyta</taxon>
        <taxon>Spermatophyta</taxon>
        <taxon>Magnoliopsida</taxon>
        <taxon>eudicotyledons</taxon>
        <taxon>Gunneridae</taxon>
        <taxon>Pentapetalae</taxon>
        <taxon>asterids</taxon>
        <taxon>lamiids</taxon>
        <taxon>Solanales</taxon>
        <taxon>Solanaceae</taxon>
        <taxon>Solanoideae</taxon>
        <taxon>Solaneae</taxon>
        <taxon>Solanum</taxon>
    </lineage>
</organism>
<reference evidence="1 2" key="1">
    <citation type="submission" date="2024-02" db="EMBL/GenBank/DDBJ databases">
        <title>de novo genome assembly of Solanum bulbocastanum strain 11H21.</title>
        <authorList>
            <person name="Hosaka A.J."/>
        </authorList>
    </citation>
    <scope>NUCLEOTIDE SEQUENCE [LARGE SCALE GENOMIC DNA]</scope>
    <source>
        <tissue evidence="1">Young leaves</tissue>
    </source>
</reference>
<gene>
    <name evidence="1" type="ORF">RDI58_013551</name>
</gene>
<comment type="caution">
    <text evidence="1">The sequence shown here is derived from an EMBL/GenBank/DDBJ whole genome shotgun (WGS) entry which is preliminary data.</text>
</comment>
<protein>
    <recommendedName>
        <fullName evidence="3">G-patch domain-containing protein</fullName>
    </recommendedName>
</protein>
<evidence type="ECO:0008006" key="3">
    <source>
        <dbReference type="Google" id="ProtNLM"/>
    </source>
</evidence>